<comment type="caution">
    <text evidence="3">The sequence shown here is derived from an EMBL/GenBank/DDBJ whole genome shotgun (WGS) entry which is preliminary data.</text>
</comment>
<sequence>MSSTMLFIALLVITVARAAPVQDETCDVQAYRQSHCAASVFVQHGCTSATVDLIHTDFLQSCSSVRLNWAYAANNLTLIIGRQEHQAFTVTVNNDQLIETVSHIYRIIGNQETEVTTKDHKLVQKSDSNDQVKLKLEVPPELMPYVVFVNYDID</sequence>
<evidence type="ECO:0000313" key="2">
    <source>
        <dbReference type="EMBL" id="CAF1303920.1"/>
    </source>
</evidence>
<proteinExistence type="predicted"/>
<dbReference type="EMBL" id="CAJOAZ010002993">
    <property type="protein sequence ID" value="CAF3976673.1"/>
    <property type="molecule type" value="Genomic_DNA"/>
</dbReference>
<dbReference type="Proteomes" id="UP000663845">
    <property type="component" value="Unassembled WGS sequence"/>
</dbReference>
<evidence type="ECO:0000256" key="1">
    <source>
        <dbReference type="SAM" id="SignalP"/>
    </source>
</evidence>
<name>A0A815MYU1_9BILA</name>
<evidence type="ECO:0000313" key="3">
    <source>
        <dbReference type="EMBL" id="CAF1422536.1"/>
    </source>
</evidence>
<dbReference type="Proteomes" id="UP000663844">
    <property type="component" value="Unassembled WGS sequence"/>
</dbReference>
<feature type="chain" id="PRO_5036228363" evidence="1">
    <location>
        <begin position="19"/>
        <end position="154"/>
    </location>
</feature>
<dbReference type="Proteomes" id="UP000663868">
    <property type="component" value="Unassembled WGS sequence"/>
</dbReference>
<dbReference type="EMBL" id="CAJNOE010001429">
    <property type="protein sequence ID" value="CAF1422536.1"/>
    <property type="molecule type" value="Genomic_DNA"/>
</dbReference>
<dbReference type="EMBL" id="CAJNOG010000579">
    <property type="protein sequence ID" value="CAF1303920.1"/>
    <property type="molecule type" value="Genomic_DNA"/>
</dbReference>
<keyword evidence="1" id="KW-0732">Signal</keyword>
<dbReference type="EMBL" id="CAJOBB010003957">
    <property type="protein sequence ID" value="CAF4067302.1"/>
    <property type="molecule type" value="Genomic_DNA"/>
</dbReference>
<accession>A0A815MYU1</accession>
<dbReference type="AlphaFoldDB" id="A0A815MYU1"/>
<dbReference type="Proteomes" id="UP000663860">
    <property type="component" value="Unassembled WGS sequence"/>
</dbReference>
<feature type="signal peptide" evidence="1">
    <location>
        <begin position="1"/>
        <end position="18"/>
    </location>
</feature>
<reference evidence="3" key="1">
    <citation type="submission" date="2021-02" db="EMBL/GenBank/DDBJ databases">
        <authorList>
            <person name="Nowell W R."/>
        </authorList>
    </citation>
    <scope>NUCLEOTIDE SEQUENCE</scope>
</reference>
<evidence type="ECO:0000313" key="5">
    <source>
        <dbReference type="EMBL" id="CAF4067302.1"/>
    </source>
</evidence>
<organism evidence="3 6">
    <name type="scientific">Adineta steineri</name>
    <dbReference type="NCBI Taxonomy" id="433720"/>
    <lineage>
        <taxon>Eukaryota</taxon>
        <taxon>Metazoa</taxon>
        <taxon>Spiralia</taxon>
        <taxon>Gnathifera</taxon>
        <taxon>Rotifera</taxon>
        <taxon>Eurotatoria</taxon>
        <taxon>Bdelloidea</taxon>
        <taxon>Adinetida</taxon>
        <taxon>Adinetidae</taxon>
        <taxon>Adineta</taxon>
    </lineage>
</organism>
<protein>
    <submittedName>
        <fullName evidence="3">Uncharacterized protein</fullName>
    </submittedName>
</protein>
<gene>
    <name evidence="3" type="ORF">IZO911_LOCUS40764</name>
    <name evidence="2" type="ORF">JYZ213_LOCUS32474</name>
    <name evidence="5" type="ORF">KXQ929_LOCUS32518</name>
    <name evidence="4" type="ORF">OXD698_LOCUS28139</name>
</gene>
<evidence type="ECO:0000313" key="6">
    <source>
        <dbReference type="Proteomes" id="UP000663860"/>
    </source>
</evidence>
<evidence type="ECO:0000313" key="4">
    <source>
        <dbReference type="EMBL" id="CAF3976673.1"/>
    </source>
</evidence>